<proteinExistence type="predicted"/>
<accession>B0NPZ6</accession>
<dbReference type="AlphaFoldDB" id="B0NPZ6"/>
<reference evidence="1 2" key="1">
    <citation type="submission" date="2007-11" db="EMBL/GenBank/DDBJ databases">
        <title>Draft genome sequence of Bacteroides stercoris(ATCC 43183).</title>
        <authorList>
            <person name="Sudarsanam P."/>
            <person name="Ley R."/>
            <person name="Guruge J."/>
            <person name="Turnbaugh P.J."/>
            <person name="Mahowald M."/>
            <person name="Liep D."/>
            <person name="Gordon J."/>
        </authorList>
    </citation>
    <scope>NUCLEOTIDE SEQUENCE [LARGE SCALE GENOMIC DNA]</scope>
    <source>
        <strain evidence="1 2">ATCC 43183</strain>
    </source>
</reference>
<organism evidence="1 2">
    <name type="scientific">Bacteroides stercoris ATCC 43183</name>
    <dbReference type="NCBI Taxonomy" id="449673"/>
    <lineage>
        <taxon>Bacteria</taxon>
        <taxon>Pseudomonadati</taxon>
        <taxon>Bacteroidota</taxon>
        <taxon>Bacteroidia</taxon>
        <taxon>Bacteroidales</taxon>
        <taxon>Bacteroidaceae</taxon>
        <taxon>Bacteroides</taxon>
    </lineage>
</organism>
<name>B0NPZ6_BACSE</name>
<evidence type="ECO:0000313" key="2">
    <source>
        <dbReference type="Proteomes" id="UP000004713"/>
    </source>
</evidence>
<protein>
    <submittedName>
        <fullName evidence="1">Uncharacterized protein</fullName>
    </submittedName>
</protein>
<dbReference type="Proteomes" id="UP000004713">
    <property type="component" value="Unassembled WGS sequence"/>
</dbReference>
<dbReference type="HOGENOM" id="CLU_3114758_0_0_10"/>
<comment type="caution">
    <text evidence="1">The sequence shown here is derived from an EMBL/GenBank/DDBJ whole genome shotgun (WGS) entry which is preliminary data.</text>
</comment>
<gene>
    <name evidence="1" type="ORF">BACSTE_02013</name>
</gene>
<dbReference type="EMBL" id="ABFZ02000019">
    <property type="protein sequence ID" value="EDS15511.1"/>
    <property type="molecule type" value="Genomic_DNA"/>
</dbReference>
<sequence length="50" mass="5846">MINVLQNYRLIIKKQNFPKKKAYERGNVSSSESNDFYSFSLGNKVFTPSR</sequence>
<reference evidence="1 2" key="2">
    <citation type="submission" date="2007-11" db="EMBL/GenBank/DDBJ databases">
        <authorList>
            <person name="Fulton L."/>
            <person name="Clifton S."/>
            <person name="Fulton B."/>
            <person name="Xu J."/>
            <person name="Minx P."/>
            <person name="Pepin K.H."/>
            <person name="Johnson M."/>
            <person name="Thiruvilangam P."/>
            <person name="Bhonagiri V."/>
            <person name="Nash W.E."/>
            <person name="Mardis E.R."/>
            <person name="Wilson R.K."/>
        </authorList>
    </citation>
    <scope>NUCLEOTIDE SEQUENCE [LARGE SCALE GENOMIC DNA]</scope>
    <source>
        <strain evidence="1 2">ATCC 43183</strain>
    </source>
</reference>
<evidence type="ECO:0000313" key="1">
    <source>
        <dbReference type="EMBL" id="EDS15511.1"/>
    </source>
</evidence>